<organism evidence="7 8">
    <name type="scientific">Deinococcus aquiradiocola</name>
    <dbReference type="NCBI Taxonomy" id="393059"/>
    <lineage>
        <taxon>Bacteria</taxon>
        <taxon>Thermotogati</taxon>
        <taxon>Deinococcota</taxon>
        <taxon>Deinococci</taxon>
        <taxon>Deinococcales</taxon>
        <taxon>Deinococcaceae</taxon>
        <taxon>Deinococcus</taxon>
    </lineage>
</organism>
<comment type="subcellular location">
    <subcellularLocation>
        <location evidence="1">Membrane</location>
        <topology evidence="1">Multi-pass membrane protein</topology>
    </subcellularLocation>
</comment>
<evidence type="ECO:0000256" key="2">
    <source>
        <dbReference type="ARBA" id="ARBA00009694"/>
    </source>
</evidence>
<evidence type="ECO:0000313" key="7">
    <source>
        <dbReference type="EMBL" id="GGJ60285.1"/>
    </source>
</evidence>
<evidence type="ECO:0000256" key="6">
    <source>
        <dbReference type="SAM" id="Phobius"/>
    </source>
</evidence>
<name>A0A917LC76_9DEIO</name>
<reference evidence="7" key="2">
    <citation type="submission" date="2020-09" db="EMBL/GenBank/DDBJ databases">
        <authorList>
            <person name="Sun Q."/>
            <person name="Ohkuma M."/>
        </authorList>
    </citation>
    <scope>NUCLEOTIDE SEQUENCE</scope>
    <source>
        <strain evidence="7">JCM 14371</strain>
    </source>
</reference>
<dbReference type="AlphaFoldDB" id="A0A917LC76"/>
<dbReference type="InterPro" id="IPR006696">
    <property type="entry name" value="DUF423"/>
</dbReference>
<protein>
    <submittedName>
        <fullName evidence="7">DUF423 domain-containing protein</fullName>
    </submittedName>
</protein>
<dbReference type="EMBL" id="BMOE01000001">
    <property type="protein sequence ID" value="GGJ60285.1"/>
    <property type="molecule type" value="Genomic_DNA"/>
</dbReference>
<keyword evidence="4 6" id="KW-1133">Transmembrane helix</keyword>
<dbReference type="PANTHER" id="PTHR43461">
    <property type="entry name" value="TRANSMEMBRANE PROTEIN 256"/>
    <property type="match status" value="1"/>
</dbReference>
<feature type="transmembrane region" description="Helical" evidence="6">
    <location>
        <begin position="82"/>
        <end position="101"/>
    </location>
</feature>
<feature type="transmembrane region" description="Helical" evidence="6">
    <location>
        <begin position="107"/>
        <end position="128"/>
    </location>
</feature>
<reference evidence="7" key="1">
    <citation type="journal article" date="2014" name="Int. J. Syst. Evol. Microbiol.">
        <title>Complete genome sequence of Corynebacterium casei LMG S-19264T (=DSM 44701T), isolated from a smear-ripened cheese.</title>
        <authorList>
            <consortium name="US DOE Joint Genome Institute (JGI-PGF)"/>
            <person name="Walter F."/>
            <person name="Albersmeier A."/>
            <person name="Kalinowski J."/>
            <person name="Ruckert C."/>
        </authorList>
    </citation>
    <scope>NUCLEOTIDE SEQUENCE</scope>
    <source>
        <strain evidence="7">JCM 14371</strain>
    </source>
</reference>
<gene>
    <name evidence="7" type="ORF">GCM10008939_00050</name>
</gene>
<keyword evidence="8" id="KW-1185">Reference proteome</keyword>
<dbReference type="PANTHER" id="PTHR43461:SF1">
    <property type="entry name" value="TRANSMEMBRANE PROTEIN 256"/>
    <property type="match status" value="1"/>
</dbReference>
<evidence type="ECO:0000256" key="3">
    <source>
        <dbReference type="ARBA" id="ARBA00022692"/>
    </source>
</evidence>
<accession>A0A917LC76</accession>
<dbReference type="Proteomes" id="UP000635726">
    <property type="component" value="Unassembled WGS sequence"/>
</dbReference>
<keyword evidence="5 6" id="KW-0472">Membrane</keyword>
<comment type="caution">
    <text evidence="7">The sequence shown here is derived from an EMBL/GenBank/DDBJ whole genome shotgun (WGS) entry which is preliminary data.</text>
</comment>
<keyword evidence="3 6" id="KW-0812">Transmembrane</keyword>
<sequence length="135" mass="13911">MSAPAQSHTPAPGHDPSTAVSGAVLAGTGVALGAFGAHALKASLSADLLQVFETGVRYQMYHAVALLALSALPAYRDGWRRAPKLLLAGTLVFSLSLYVLALSGVKVLGAVTPIGGVLMLAGWVQVILDLRRRAP</sequence>
<evidence type="ECO:0000256" key="1">
    <source>
        <dbReference type="ARBA" id="ARBA00004141"/>
    </source>
</evidence>
<dbReference type="GO" id="GO:0005886">
    <property type="term" value="C:plasma membrane"/>
    <property type="evidence" value="ECO:0007669"/>
    <property type="project" value="TreeGrafter"/>
</dbReference>
<proteinExistence type="inferred from homology"/>
<comment type="similarity">
    <text evidence="2">Belongs to the UPF0382 family.</text>
</comment>
<dbReference type="RefSeq" id="WP_229670630.1">
    <property type="nucleotide sequence ID" value="NZ_BMOE01000001.1"/>
</dbReference>
<evidence type="ECO:0000256" key="5">
    <source>
        <dbReference type="ARBA" id="ARBA00023136"/>
    </source>
</evidence>
<evidence type="ECO:0000313" key="8">
    <source>
        <dbReference type="Proteomes" id="UP000635726"/>
    </source>
</evidence>
<evidence type="ECO:0000256" key="4">
    <source>
        <dbReference type="ARBA" id="ARBA00022989"/>
    </source>
</evidence>
<dbReference type="Pfam" id="PF04241">
    <property type="entry name" value="DUF423"/>
    <property type="match status" value="1"/>
</dbReference>